<dbReference type="PROSITE" id="PS50263">
    <property type="entry name" value="CN_HYDROLASE"/>
    <property type="match status" value="1"/>
</dbReference>
<dbReference type="Pfam" id="PF00795">
    <property type="entry name" value="CN_hydrolase"/>
    <property type="match status" value="1"/>
</dbReference>
<name>X1AQ51_9ZZZZ</name>
<reference evidence="3" key="1">
    <citation type="journal article" date="2014" name="Front. Microbiol.">
        <title>High frequency of phylogenetically diverse reductive dehalogenase-homologous genes in deep subseafloor sedimentary metagenomes.</title>
        <authorList>
            <person name="Kawai M."/>
            <person name="Futagami T."/>
            <person name="Toyoda A."/>
            <person name="Takaki Y."/>
            <person name="Nishi S."/>
            <person name="Hori S."/>
            <person name="Arai W."/>
            <person name="Tsubouchi T."/>
            <person name="Morono Y."/>
            <person name="Uchiyama I."/>
            <person name="Ito T."/>
            <person name="Fujiyama A."/>
            <person name="Inagaki F."/>
            <person name="Takami H."/>
        </authorList>
    </citation>
    <scope>NUCLEOTIDE SEQUENCE</scope>
    <source>
        <strain evidence="3">Expedition CK06-06</strain>
    </source>
</reference>
<keyword evidence="1" id="KW-0378">Hydrolase</keyword>
<comment type="caution">
    <text evidence="3">The sequence shown here is derived from an EMBL/GenBank/DDBJ whole genome shotgun (WGS) entry which is preliminary data.</text>
</comment>
<dbReference type="AlphaFoldDB" id="X1AQ51"/>
<feature type="domain" description="CN hydrolase" evidence="2">
    <location>
        <begin position="46"/>
        <end position="327"/>
    </location>
</feature>
<dbReference type="PANTHER" id="PTHR43674:SF13">
    <property type="entry name" value="CN HYDROLASE DOMAIN-CONTAINING PROTEIN"/>
    <property type="match status" value="1"/>
</dbReference>
<evidence type="ECO:0000259" key="2">
    <source>
        <dbReference type="PROSITE" id="PS50263"/>
    </source>
</evidence>
<dbReference type="InterPro" id="IPR003010">
    <property type="entry name" value="C-N_Hydrolase"/>
</dbReference>
<accession>X1AQ51</accession>
<dbReference type="PANTHER" id="PTHR43674">
    <property type="entry name" value="NITRILASE C965.09-RELATED"/>
    <property type="match status" value="1"/>
</dbReference>
<evidence type="ECO:0000313" key="3">
    <source>
        <dbReference type="EMBL" id="GAG71467.1"/>
    </source>
</evidence>
<proteinExistence type="predicted"/>
<dbReference type="GO" id="GO:0016811">
    <property type="term" value="F:hydrolase activity, acting on carbon-nitrogen (but not peptide) bonds, in linear amides"/>
    <property type="evidence" value="ECO:0007669"/>
    <property type="project" value="TreeGrafter"/>
</dbReference>
<dbReference type="SUPFAM" id="SSF56317">
    <property type="entry name" value="Carbon-nitrogen hydrolase"/>
    <property type="match status" value="1"/>
</dbReference>
<organism evidence="3">
    <name type="scientific">marine sediment metagenome</name>
    <dbReference type="NCBI Taxonomy" id="412755"/>
    <lineage>
        <taxon>unclassified sequences</taxon>
        <taxon>metagenomes</taxon>
        <taxon>ecological metagenomes</taxon>
    </lineage>
</organism>
<gene>
    <name evidence="3" type="ORF">S01H4_01878</name>
</gene>
<evidence type="ECO:0000256" key="1">
    <source>
        <dbReference type="ARBA" id="ARBA00022801"/>
    </source>
</evidence>
<dbReference type="Gene3D" id="3.60.110.10">
    <property type="entry name" value="Carbon-nitrogen hydrolase"/>
    <property type="match status" value="1"/>
</dbReference>
<dbReference type="EMBL" id="BART01000374">
    <property type="protein sequence ID" value="GAG71467.1"/>
    <property type="molecule type" value="Genomic_DNA"/>
</dbReference>
<dbReference type="InterPro" id="IPR050345">
    <property type="entry name" value="Aliph_Amidase/BUP"/>
</dbReference>
<protein>
    <recommendedName>
        <fullName evidence="2">CN hydrolase domain-containing protein</fullName>
    </recommendedName>
</protein>
<sequence>MSVVNIEVLIEKWFNKKISLERIEKYCKQLRIKKRRLSENINLEDIRVSCVQRQIHPVNSIERYIDMLCGFVDQAAKEDSYLIIFPEYNFFDLFGLIPGFSFLNQIINKKAVKAKDREKESHLKDNNHFLTTVFKGVAKPIEVGIKRIVSLLAKEYGIYIYTGSYILKEKEEIYNTGSLFGPEGNLIGTQKKMHLTDFEVKIGIKRASKMEVYSLPFGKVVCPICMDATYFETFRIAREIGADMVILPIANLEEYTMWKALRGIWPRVQESYLYGLKSSLNGWIVGMHFTGKAGIFAPLLMTEKKEGVLSLSPSYEGNHLITANINIKRLYEAREKAEYQEDKNTEFEKNFIERTYYVN</sequence>
<dbReference type="InterPro" id="IPR036526">
    <property type="entry name" value="C-N_Hydrolase_sf"/>
</dbReference>